<keyword evidence="1" id="KW-0053">Apoptosis</keyword>
<dbReference type="SUPFAM" id="SSF48371">
    <property type="entry name" value="ARM repeat"/>
    <property type="match status" value="1"/>
</dbReference>
<dbReference type="InterPro" id="IPR006816">
    <property type="entry name" value="ELMO_dom"/>
</dbReference>
<dbReference type="GO" id="GO:0005886">
    <property type="term" value="C:plasma membrane"/>
    <property type="evidence" value="ECO:0007669"/>
    <property type="project" value="TreeGrafter"/>
</dbReference>
<evidence type="ECO:0000256" key="2">
    <source>
        <dbReference type="ARBA" id="ARBA00022907"/>
    </source>
</evidence>
<dbReference type="GO" id="GO:0006915">
    <property type="term" value="P:apoptotic process"/>
    <property type="evidence" value="ECO:0007669"/>
    <property type="project" value="UniProtKB-KW"/>
</dbReference>
<evidence type="ECO:0000313" key="7">
    <source>
        <dbReference type="EMBL" id="CCX34816.1"/>
    </source>
</evidence>
<evidence type="ECO:0000313" key="8">
    <source>
        <dbReference type="Proteomes" id="UP000018144"/>
    </source>
</evidence>
<dbReference type="OrthoDB" id="28413at2759"/>
<protein>
    <submittedName>
        <fullName evidence="7">Similar to Engulfment and cell motility protein 1 acc. no. Q92556</fullName>
    </submittedName>
</protein>
<dbReference type="InterPro" id="IPR050868">
    <property type="entry name" value="ELMO_domain-containing"/>
</dbReference>
<feature type="domain" description="ELMO" evidence="6">
    <location>
        <begin position="240"/>
        <end position="420"/>
    </location>
</feature>
<keyword evidence="2" id="KW-0581">Phagocytosis</keyword>
<gene>
    <name evidence="7" type="ORF">PCON_04334</name>
</gene>
<dbReference type="GO" id="GO:0007015">
    <property type="term" value="P:actin filament organization"/>
    <property type="evidence" value="ECO:0007669"/>
    <property type="project" value="TreeGrafter"/>
</dbReference>
<reference evidence="7 8" key="1">
    <citation type="journal article" date="2013" name="PLoS Genet.">
        <title>The genome and development-dependent transcriptomes of Pyronema confluens: a window into fungal evolution.</title>
        <authorList>
            <person name="Traeger S."/>
            <person name="Altegoer F."/>
            <person name="Freitag M."/>
            <person name="Gabaldon T."/>
            <person name="Kempken F."/>
            <person name="Kumar A."/>
            <person name="Marcet-Houben M."/>
            <person name="Poggeler S."/>
            <person name="Stajich J.E."/>
            <person name="Nowrousian M."/>
        </authorList>
    </citation>
    <scope>NUCLEOTIDE SEQUENCE [LARGE SCALE GENOMIC DNA]</scope>
    <source>
        <strain evidence="8">CBS 100304</strain>
        <tissue evidence="7">Vegetative mycelium</tissue>
    </source>
</reference>
<dbReference type="InterPro" id="IPR016024">
    <property type="entry name" value="ARM-type_fold"/>
</dbReference>
<dbReference type="GO" id="GO:0017124">
    <property type="term" value="F:SH3 domain binding"/>
    <property type="evidence" value="ECO:0007669"/>
    <property type="project" value="UniProtKB-KW"/>
</dbReference>
<dbReference type="EMBL" id="HF936636">
    <property type="protein sequence ID" value="CCX34816.1"/>
    <property type="molecule type" value="Genomic_DNA"/>
</dbReference>
<evidence type="ECO:0000256" key="3">
    <source>
        <dbReference type="ARBA" id="ARBA00023036"/>
    </source>
</evidence>
<dbReference type="Proteomes" id="UP000018144">
    <property type="component" value="Unassembled WGS sequence"/>
</dbReference>
<sequence length="687" mass="78215">MDDIQELIERLANDEDAVKKMAVFKLQTNIGDPSFAEVFIQSGGLGKLRHIALNSSGNTLAYALTSFSRLLELDKGWDYVTPDLITRVVELIVTHPLVNILRGAMSILVAIVSHPHTSHSSRGSYNGPFGFRALKPAISAHDEFLEMLVGRLSSADHALCAHSLQLINALMRDSITNDADAEWPKFIKRLQDLGVIKAVFILMQSSALQDLAHPLLEFQALTKVLLRRWRDVKVDLEVKEHRTALKGLHAASAPEKVKSDDRSTSSDPKKKPHNPEKWRRLGFETENPGWEFGEMGFLGMMDLTDFVRKDEEEFRKMILEQSAKPMVQRCPIARASLAMTSLLYQQFEVDRSDIDDPKTFQVLESRTNYDRAFRPLLLQWSRLHTSSLSAFIRLWTESQAETDDFDKVVELCRVLIYHFIGQANRTKDVQEIEDEMLEMDCVRLRDLQMEILEHSYESAWGNHLSQVREELKMEAMQFVKEQRIRCLLQGSWFPVSQPSRASRIDLQSVPWRYVRLSHNRRYLHYCDYESETAYEPKLEELPEKIDLSTVSSVVSNVVPASLSSASSSSGTLTPTFGGQKLASTKITIHGYPPGSNNGKNSNRQEVVLLALHPQSHSSASEWLDGLLMLLNQQPITSETSKLVNMVTNYGLKIRLLNVRYTDDYHKSPPELPNREDADDDYYYSLFA</sequence>
<evidence type="ECO:0000259" key="6">
    <source>
        <dbReference type="PROSITE" id="PS51335"/>
    </source>
</evidence>
<proteinExistence type="predicted"/>
<dbReference type="InterPro" id="IPR001849">
    <property type="entry name" value="PH_domain"/>
</dbReference>
<dbReference type="InterPro" id="IPR011993">
    <property type="entry name" value="PH-like_dom_sf"/>
</dbReference>
<dbReference type="Pfam" id="PF04727">
    <property type="entry name" value="ELMO_CED12"/>
    <property type="match status" value="1"/>
</dbReference>
<evidence type="ECO:0000256" key="4">
    <source>
        <dbReference type="ARBA" id="ARBA00024863"/>
    </source>
</evidence>
<dbReference type="PROSITE" id="PS51335">
    <property type="entry name" value="ELMO"/>
    <property type="match status" value="1"/>
</dbReference>
<keyword evidence="3" id="KW-0729">SH3-binding</keyword>
<organism evidence="7 8">
    <name type="scientific">Pyronema omphalodes (strain CBS 100304)</name>
    <name type="common">Pyronema confluens</name>
    <dbReference type="NCBI Taxonomy" id="1076935"/>
    <lineage>
        <taxon>Eukaryota</taxon>
        <taxon>Fungi</taxon>
        <taxon>Dikarya</taxon>
        <taxon>Ascomycota</taxon>
        <taxon>Pezizomycotina</taxon>
        <taxon>Pezizomycetes</taxon>
        <taxon>Pezizales</taxon>
        <taxon>Pyronemataceae</taxon>
        <taxon>Pyronema</taxon>
    </lineage>
</organism>
<feature type="compositionally biased region" description="Basic and acidic residues" evidence="5">
    <location>
        <begin position="255"/>
        <end position="280"/>
    </location>
</feature>
<dbReference type="AlphaFoldDB" id="U4LRN4"/>
<name>U4LRN4_PYROM</name>
<dbReference type="Gene3D" id="1.25.10.10">
    <property type="entry name" value="Leucine-rich Repeat Variant"/>
    <property type="match status" value="1"/>
</dbReference>
<dbReference type="STRING" id="1076935.U4LRN4"/>
<evidence type="ECO:0000256" key="5">
    <source>
        <dbReference type="SAM" id="MobiDB-lite"/>
    </source>
</evidence>
<accession>U4LRN4</accession>
<dbReference type="eggNOG" id="KOG2999">
    <property type="taxonomic scope" value="Eukaryota"/>
</dbReference>
<feature type="region of interest" description="Disordered" evidence="5">
    <location>
        <begin position="249"/>
        <end position="280"/>
    </location>
</feature>
<dbReference type="Pfam" id="PF16457">
    <property type="entry name" value="PH_12"/>
    <property type="match status" value="1"/>
</dbReference>
<dbReference type="Gene3D" id="2.30.29.30">
    <property type="entry name" value="Pleckstrin-homology domain (PH domain)/Phosphotyrosine-binding domain (PTB)"/>
    <property type="match status" value="1"/>
</dbReference>
<dbReference type="InterPro" id="IPR011989">
    <property type="entry name" value="ARM-like"/>
</dbReference>
<evidence type="ECO:0000256" key="1">
    <source>
        <dbReference type="ARBA" id="ARBA00022703"/>
    </source>
</evidence>
<dbReference type="PANTHER" id="PTHR12771:SF56">
    <property type="entry name" value="CED-12"/>
    <property type="match status" value="1"/>
</dbReference>
<dbReference type="OMA" id="CPHMKDL"/>
<keyword evidence="8" id="KW-1185">Reference proteome</keyword>
<comment type="function">
    <text evidence="4">Involved in cytoskeletal rearrangements required for phagocytosis of apoptotic cells and cell motility. Acts in association with DOCK1 and CRK. Was initially proposed to be required in complex with DOCK1 to activate Rac Rho small GTPases. May enhance the guanine nucleotide exchange factor (GEF) activity of DOCK1.</text>
</comment>
<dbReference type="Pfam" id="PF11841">
    <property type="entry name" value="ELMO_ARM"/>
    <property type="match status" value="1"/>
</dbReference>
<dbReference type="PANTHER" id="PTHR12771">
    <property type="entry name" value="ENGULFMENT AND CELL MOTILITY"/>
    <property type="match status" value="1"/>
</dbReference>
<dbReference type="InterPro" id="IPR024574">
    <property type="entry name" value="ELMO_ARM"/>
</dbReference>